<protein>
    <submittedName>
        <fullName evidence="2">Uncharacterized protein</fullName>
    </submittedName>
</protein>
<feature type="region of interest" description="Disordered" evidence="1">
    <location>
        <begin position="28"/>
        <end position="76"/>
    </location>
</feature>
<reference evidence="2" key="1">
    <citation type="submission" date="2022-11" db="EMBL/GenBank/DDBJ databases">
        <title>Chromosomal genome sequence assembly and mating type (MAT) locus characterization of the leprose asexual lichenized fungus Lepraria neglecta (Nyl.) Erichsen.</title>
        <authorList>
            <person name="Allen J.L."/>
            <person name="Pfeffer B."/>
        </authorList>
    </citation>
    <scope>NUCLEOTIDE SEQUENCE</scope>
    <source>
        <strain evidence="2">Allen 5258</strain>
    </source>
</reference>
<sequence>MDRLRRTLSSICRLSVEASTLVRTLLLIPESGTRHGRDDDEDGDEDDDGDKDEDEHETEEEESDGGATARVRKVPKQLRPRYATCENCSEESGVTEVADDPCTWHQGMT</sequence>
<accession>A0AAE0DNC6</accession>
<keyword evidence="3" id="KW-1185">Reference proteome</keyword>
<gene>
    <name evidence="2" type="ORF">OEA41_007722</name>
</gene>
<organism evidence="2 3">
    <name type="scientific">Lepraria neglecta</name>
    <dbReference type="NCBI Taxonomy" id="209136"/>
    <lineage>
        <taxon>Eukaryota</taxon>
        <taxon>Fungi</taxon>
        <taxon>Dikarya</taxon>
        <taxon>Ascomycota</taxon>
        <taxon>Pezizomycotina</taxon>
        <taxon>Lecanoromycetes</taxon>
        <taxon>OSLEUM clade</taxon>
        <taxon>Lecanoromycetidae</taxon>
        <taxon>Lecanorales</taxon>
        <taxon>Lecanorineae</taxon>
        <taxon>Stereocaulaceae</taxon>
        <taxon>Lepraria</taxon>
    </lineage>
</organism>
<evidence type="ECO:0000313" key="3">
    <source>
        <dbReference type="Proteomes" id="UP001276659"/>
    </source>
</evidence>
<feature type="compositionally biased region" description="Acidic residues" evidence="1">
    <location>
        <begin position="39"/>
        <end position="64"/>
    </location>
</feature>
<dbReference type="Proteomes" id="UP001276659">
    <property type="component" value="Unassembled WGS sequence"/>
</dbReference>
<evidence type="ECO:0000256" key="1">
    <source>
        <dbReference type="SAM" id="MobiDB-lite"/>
    </source>
</evidence>
<comment type="caution">
    <text evidence="2">The sequence shown here is derived from an EMBL/GenBank/DDBJ whole genome shotgun (WGS) entry which is preliminary data.</text>
</comment>
<dbReference type="EMBL" id="JASNWA010000004">
    <property type="protein sequence ID" value="KAK3176399.1"/>
    <property type="molecule type" value="Genomic_DNA"/>
</dbReference>
<evidence type="ECO:0000313" key="2">
    <source>
        <dbReference type="EMBL" id="KAK3176399.1"/>
    </source>
</evidence>
<dbReference type="AlphaFoldDB" id="A0AAE0DNC6"/>
<proteinExistence type="predicted"/>
<name>A0AAE0DNC6_9LECA</name>